<evidence type="ECO:0000313" key="2">
    <source>
        <dbReference type="EMBL" id="MCV7227239.1"/>
    </source>
</evidence>
<feature type="domain" description="Peptidase C14 caspase" evidence="1">
    <location>
        <begin position="1"/>
        <end position="177"/>
    </location>
</feature>
<organism evidence="2 3">
    <name type="scientific">Mycolicibacterium komossense</name>
    <dbReference type="NCBI Taxonomy" id="1779"/>
    <lineage>
        <taxon>Bacteria</taxon>
        <taxon>Bacillati</taxon>
        <taxon>Actinomycetota</taxon>
        <taxon>Actinomycetes</taxon>
        <taxon>Mycobacteriales</taxon>
        <taxon>Mycobacteriaceae</taxon>
        <taxon>Mycolicibacterium</taxon>
    </lineage>
</organism>
<dbReference type="Pfam" id="PF00656">
    <property type="entry name" value="Peptidase_C14"/>
    <property type="match status" value="1"/>
</dbReference>
<evidence type="ECO:0000259" key="1">
    <source>
        <dbReference type="Pfam" id="PF00656"/>
    </source>
</evidence>
<dbReference type="SUPFAM" id="SSF52129">
    <property type="entry name" value="Caspase-like"/>
    <property type="match status" value="1"/>
</dbReference>
<dbReference type="InterPro" id="IPR029030">
    <property type="entry name" value="Caspase-like_dom_sf"/>
</dbReference>
<dbReference type="PANTHER" id="PTHR22576:SF37">
    <property type="entry name" value="MUCOSA-ASSOCIATED LYMPHOID TISSUE LYMPHOMA TRANSLOCATION PROTEIN 1"/>
    <property type="match status" value="1"/>
</dbReference>
<dbReference type="PANTHER" id="PTHR22576">
    <property type="entry name" value="MUCOSA ASSOCIATED LYMPHOID TISSUE LYMPHOMA TRANSLOCATION PROTEIN 1/PARACASPASE"/>
    <property type="match status" value="1"/>
</dbReference>
<keyword evidence="3" id="KW-1185">Reference proteome</keyword>
<accession>A0ABT3CCQ1</accession>
<comment type="caution">
    <text evidence="2">The sequence shown here is derived from an EMBL/GenBank/DDBJ whole genome shotgun (WGS) entry which is preliminary data.</text>
</comment>
<gene>
    <name evidence="2" type="ORF">H7J73_14480</name>
</gene>
<protein>
    <submittedName>
        <fullName evidence="2">Caspase family protein</fullName>
    </submittedName>
</protein>
<dbReference type="RefSeq" id="WP_264068177.1">
    <property type="nucleotide sequence ID" value="NZ_JACKTY010000029.1"/>
</dbReference>
<dbReference type="Gene3D" id="3.40.50.1460">
    <property type="match status" value="1"/>
</dbReference>
<proteinExistence type="predicted"/>
<reference evidence="2 3" key="1">
    <citation type="journal article" date="2022" name="BMC Genomics">
        <title>Comparative genome analysis of mycobacteria focusing on tRNA and non-coding RNA.</title>
        <authorList>
            <person name="Behra P.R.K."/>
            <person name="Pettersson B.M.F."/>
            <person name="Ramesh M."/>
            <person name="Das S."/>
            <person name="Dasgupta S."/>
            <person name="Kirsebom L.A."/>
        </authorList>
    </citation>
    <scope>NUCLEOTIDE SEQUENCE [LARGE SCALE GENOMIC DNA]</scope>
    <source>
        <strain evidence="2 3">DSM 44078</strain>
    </source>
</reference>
<evidence type="ECO:0000313" key="3">
    <source>
        <dbReference type="Proteomes" id="UP001526201"/>
    </source>
</evidence>
<dbReference type="InterPro" id="IPR052039">
    <property type="entry name" value="Caspase-related_regulators"/>
</dbReference>
<dbReference type="InterPro" id="IPR011600">
    <property type="entry name" value="Pept_C14_caspase"/>
</dbReference>
<dbReference type="EMBL" id="JACKTY010000029">
    <property type="protein sequence ID" value="MCV7227239.1"/>
    <property type="molecule type" value="Genomic_DNA"/>
</dbReference>
<name>A0ABT3CCQ1_9MYCO</name>
<sequence length="193" mass="20042">MRKALIVGIDYYDHIGHLSGAVNDAHAVKNTLERNADGTLNFPTPHLLTGSGPGAPVTRQKLKESVRELFADDADIALFYFAGHGYIEDTGGYLCASDCQSGDDGFPLAEVMSLANSSRAKNKVIILDSCHGGAAGTNALNERVAEISDGVTILTASTAAQYAMETPGGGSGVFTSLGGLSTCRAATFSESKP</sequence>
<dbReference type="Proteomes" id="UP001526201">
    <property type="component" value="Unassembled WGS sequence"/>
</dbReference>